<feature type="compositionally biased region" description="Polar residues" evidence="1">
    <location>
        <begin position="284"/>
        <end position="293"/>
    </location>
</feature>
<evidence type="ECO:0000313" key="3">
    <source>
        <dbReference type="EMBL" id="KAH0548569.1"/>
    </source>
</evidence>
<organism evidence="3 4">
    <name type="scientific">Trichoglossum hirsutum</name>
    <dbReference type="NCBI Taxonomy" id="265104"/>
    <lineage>
        <taxon>Eukaryota</taxon>
        <taxon>Fungi</taxon>
        <taxon>Dikarya</taxon>
        <taxon>Ascomycota</taxon>
        <taxon>Pezizomycotina</taxon>
        <taxon>Geoglossomycetes</taxon>
        <taxon>Geoglossales</taxon>
        <taxon>Geoglossaceae</taxon>
        <taxon>Trichoglossum</taxon>
    </lineage>
</organism>
<evidence type="ECO:0000256" key="1">
    <source>
        <dbReference type="SAM" id="MobiDB-lite"/>
    </source>
</evidence>
<gene>
    <name evidence="3" type="ORF">GP486_007887</name>
</gene>
<keyword evidence="2" id="KW-0812">Transmembrane</keyword>
<sequence length="313" mass="34721">MRILRQFMADRPLLVLLRIAGMVTHISLLLFGAFQSAHGRGFVDGAAQDDIRWPIACFVKKNSTVHEPLKVGLGGHIGLLPGYGVVVTTVLIFYNFIFLIGIWLEQVWGGFNISRSSLQLTFAFFTAFLFNLVVAIAILIFSVVIIFELRGQVQPYLNGSEDEWSFGQIIPNILLIIPVFAALGSACDEFQGTDTGISWIFRLPHREGTRTYPQRLRRNDTESRYGDAEGLIARETANIALDPVYSRRTSNYRSAELGESTEGLSQDNLRIDAQPDMLDDETITGGTENTGDLDNTPLIRPPNRQGTLAGPTD</sequence>
<feature type="region of interest" description="Disordered" evidence="1">
    <location>
        <begin position="279"/>
        <end position="313"/>
    </location>
</feature>
<comment type="caution">
    <text evidence="3">The sequence shown here is derived from an EMBL/GenBank/DDBJ whole genome shotgun (WGS) entry which is preliminary data.</text>
</comment>
<dbReference type="Proteomes" id="UP000750711">
    <property type="component" value="Unassembled WGS sequence"/>
</dbReference>
<evidence type="ECO:0000313" key="4">
    <source>
        <dbReference type="Proteomes" id="UP000750711"/>
    </source>
</evidence>
<dbReference type="EMBL" id="JAGHQM010002528">
    <property type="protein sequence ID" value="KAH0548569.1"/>
    <property type="molecule type" value="Genomic_DNA"/>
</dbReference>
<keyword evidence="4" id="KW-1185">Reference proteome</keyword>
<feature type="transmembrane region" description="Helical" evidence="2">
    <location>
        <begin position="124"/>
        <end position="149"/>
    </location>
</feature>
<feature type="transmembrane region" description="Helical" evidence="2">
    <location>
        <begin position="83"/>
        <end position="104"/>
    </location>
</feature>
<name>A0A9P8L7F0_9PEZI</name>
<keyword evidence="2" id="KW-1133">Transmembrane helix</keyword>
<accession>A0A9P8L7F0</accession>
<proteinExistence type="predicted"/>
<feature type="transmembrane region" description="Helical" evidence="2">
    <location>
        <begin position="169"/>
        <end position="187"/>
    </location>
</feature>
<protein>
    <submittedName>
        <fullName evidence="3">Uncharacterized protein</fullName>
    </submittedName>
</protein>
<dbReference type="AlphaFoldDB" id="A0A9P8L7F0"/>
<feature type="transmembrane region" description="Helical" evidence="2">
    <location>
        <begin position="12"/>
        <end position="34"/>
    </location>
</feature>
<keyword evidence="2" id="KW-0472">Membrane</keyword>
<reference evidence="3" key="1">
    <citation type="submission" date="2021-03" db="EMBL/GenBank/DDBJ databases">
        <title>Comparative genomics and phylogenomic investigation of the class Geoglossomycetes provide insights into ecological specialization and systematics.</title>
        <authorList>
            <person name="Melie T."/>
            <person name="Pirro S."/>
            <person name="Miller A.N."/>
            <person name="Quandt A."/>
        </authorList>
    </citation>
    <scope>NUCLEOTIDE SEQUENCE</scope>
    <source>
        <strain evidence="3">CAQ_001_2017</strain>
    </source>
</reference>
<evidence type="ECO:0000256" key="2">
    <source>
        <dbReference type="SAM" id="Phobius"/>
    </source>
</evidence>